<evidence type="ECO:0000313" key="1">
    <source>
        <dbReference type="EMBL" id="PWN59552.1"/>
    </source>
</evidence>
<organism evidence="1 2">
    <name type="scientific">Chryseobacterium oncorhynchi</name>
    <dbReference type="NCBI Taxonomy" id="741074"/>
    <lineage>
        <taxon>Bacteria</taxon>
        <taxon>Pseudomonadati</taxon>
        <taxon>Bacteroidota</taxon>
        <taxon>Flavobacteriia</taxon>
        <taxon>Flavobacteriales</taxon>
        <taxon>Weeksellaceae</taxon>
        <taxon>Chryseobacterium group</taxon>
        <taxon>Chryseobacterium</taxon>
    </lineage>
</organism>
<dbReference type="EMBL" id="PPEI02000011">
    <property type="protein sequence ID" value="PWN59552.1"/>
    <property type="molecule type" value="Genomic_DNA"/>
</dbReference>
<accession>A0A316WDP7</accession>
<gene>
    <name evidence="1" type="ORF">C1638_021355</name>
</gene>
<name>A0A316WDP7_9FLAO</name>
<keyword evidence="2" id="KW-1185">Reference proteome</keyword>
<dbReference type="AlphaFoldDB" id="A0A316WDP7"/>
<comment type="caution">
    <text evidence="1">The sequence shown here is derived from an EMBL/GenBank/DDBJ whole genome shotgun (WGS) entry which is preliminary data.</text>
</comment>
<reference evidence="1" key="1">
    <citation type="submission" date="2018-04" db="EMBL/GenBank/DDBJ databases">
        <title>Draft Genome Sequences of Chryseobacterium lactis NCTC11390T isolated from milk, Chryseobacterium oncorhynchi 701B-08T from rainbow trout, and Chryseobacterium viscerum 687B-08T from diseased fish.</title>
        <authorList>
            <person name="Jeong J.-J."/>
            <person name="Lee Y.J."/>
            <person name="Pathiraja D."/>
            <person name="Park B."/>
            <person name="Choi I.-G."/>
            <person name="Kim K.D."/>
        </authorList>
    </citation>
    <scope>NUCLEOTIDE SEQUENCE [LARGE SCALE GENOMIC DNA]</scope>
    <source>
        <strain evidence="1">701B-08</strain>
    </source>
</reference>
<dbReference type="RefSeq" id="WP_109623961.1">
    <property type="nucleotide sequence ID" value="NZ_PPEI02000011.1"/>
</dbReference>
<proteinExistence type="predicted"/>
<dbReference type="OrthoDB" id="1267668at2"/>
<dbReference type="Proteomes" id="UP000236182">
    <property type="component" value="Unassembled WGS sequence"/>
</dbReference>
<protein>
    <submittedName>
        <fullName evidence="1">Uncharacterized protein</fullName>
    </submittedName>
</protein>
<evidence type="ECO:0000313" key="2">
    <source>
        <dbReference type="Proteomes" id="UP000236182"/>
    </source>
</evidence>
<sequence length="97" mass="11525">MSDSKEYIRGSKKSNEKKNILFKLFSKQIDFMTIYIDYKREQGYHKLAYTRTDIMDEALTDFIQKRETDFLQNASPGLIKKAEKLQIFNSKESNDEK</sequence>